<gene>
    <name evidence="2" type="ORF">G3I67_03925</name>
</gene>
<evidence type="ECO:0000313" key="2">
    <source>
        <dbReference type="EMBL" id="NDY82376.1"/>
    </source>
</evidence>
<dbReference type="Pfam" id="PF13560">
    <property type="entry name" value="HTH_31"/>
    <property type="match status" value="1"/>
</dbReference>
<dbReference type="InterPro" id="IPR010982">
    <property type="entry name" value="Lambda_DNA-bd_dom_sf"/>
</dbReference>
<accession>A0A6B2QUQ1</accession>
<name>A0A6B2QUQ1_9BURK</name>
<dbReference type="InterPro" id="IPR001387">
    <property type="entry name" value="Cro/C1-type_HTH"/>
</dbReference>
<dbReference type="Gene3D" id="1.10.260.40">
    <property type="entry name" value="lambda repressor-like DNA-binding domains"/>
    <property type="match status" value="1"/>
</dbReference>
<dbReference type="RefSeq" id="WP_163651735.1">
    <property type="nucleotide sequence ID" value="NZ_JAAGRN010000002.1"/>
</dbReference>
<reference evidence="2" key="1">
    <citation type="submission" date="2020-02" db="EMBL/GenBank/DDBJ databases">
        <authorList>
            <person name="Chen W.-M."/>
        </authorList>
    </citation>
    <scope>NUCLEOTIDE SEQUENCE</scope>
    <source>
        <strain evidence="2">NBD-18</strain>
    </source>
</reference>
<dbReference type="SMART" id="SM00530">
    <property type="entry name" value="HTH_XRE"/>
    <property type="match status" value="1"/>
</dbReference>
<dbReference type="SUPFAM" id="SSF47413">
    <property type="entry name" value="lambda repressor-like DNA-binding domains"/>
    <property type="match status" value="1"/>
</dbReference>
<dbReference type="GO" id="GO:0003677">
    <property type="term" value="F:DNA binding"/>
    <property type="evidence" value="ECO:0007669"/>
    <property type="project" value="InterPro"/>
</dbReference>
<proteinExistence type="predicted"/>
<organism evidence="2">
    <name type="scientific">Sheuella amnicola</name>
    <dbReference type="NCBI Taxonomy" id="2707330"/>
    <lineage>
        <taxon>Bacteria</taxon>
        <taxon>Pseudomonadati</taxon>
        <taxon>Pseudomonadota</taxon>
        <taxon>Betaproteobacteria</taxon>
        <taxon>Burkholderiales</taxon>
        <taxon>Alcaligenaceae</taxon>
        <taxon>Sheuella</taxon>
    </lineage>
</organism>
<comment type="caution">
    <text evidence="2">The sequence shown here is derived from an EMBL/GenBank/DDBJ whole genome shotgun (WGS) entry which is preliminary data.</text>
</comment>
<dbReference type="EMBL" id="JAAGRN010000002">
    <property type="protein sequence ID" value="NDY82376.1"/>
    <property type="molecule type" value="Genomic_DNA"/>
</dbReference>
<evidence type="ECO:0000259" key="1">
    <source>
        <dbReference type="PROSITE" id="PS50943"/>
    </source>
</evidence>
<dbReference type="PROSITE" id="PS50943">
    <property type="entry name" value="HTH_CROC1"/>
    <property type="match status" value="1"/>
</dbReference>
<dbReference type="AlphaFoldDB" id="A0A6B2QUQ1"/>
<feature type="domain" description="HTH cro/C1-type" evidence="1">
    <location>
        <begin position="6"/>
        <end position="64"/>
    </location>
</feature>
<dbReference type="CDD" id="cd00093">
    <property type="entry name" value="HTH_XRE"/>
    <property type="match status" value="1"/>
</dbReference>
<sequence length="112" mass="12568">MLAHRLKQARLRAGLSQEKLGKLAGIDPMSASARMNQYERGKHSPDYLLMCRVAEILKMPVSWFYTEDEDHARLQEIYHLLSPAARQALMTQAEIVLSTNPPEASESSATSI</sequence>
<protein>
    <submittedName>
        <fullName evidence="2">Helix-turn-helix transcriptional regulator</fullName>
    </submittedName>
</protein>